<dbReference type="InParanoid" id="A0A448YSB7"/>
<dbReference type="AlphaFoldDB" id="A0A448YSB7"/>
<dbReference type="STRING" id="13370.A0A448YSB7"/>
<organism evidence="3 4">
    <name type="scientific">Brettanomyces naardenensis</name>
    <name type="common">Yeast</name>
    <dbReference type="NCBI Taxonomy" id="13370"/>
    <lineage>
        <taxon>Eukaryota</taxon>
        <taxon>Fungi</taxon>
        <taxon>Dikarya</taxon>
        <taxon>Ascomycota</taxon>
        <taxon>Saccharomycotina</taxon>
        <taxon>Pichiomycetes</taxon>
        <taxon>Pichiales</taxon>
        <taxon>Pichiaceae</taxon>
        <taxon>Brettanomyces</taxon>
    </lineage>
</organism>
<feature type="region of interest" description="Disordered" evidence="1">
    <location>
        <begin position="1"/>
        <end position="61"/>
    </location>
</feature>
<dbReference type="Proteomes" id="UP000290900">
    <property type="component" value="Unassembled WGS sequence"/>
</dbReference>
<protein>
    <submittedName>
        <fullName evidence="3">DEKNAAC104866</fullName>
    </submittedName>
</protein>
<dbReference type="InterPro" id="IPR057358">
    <property type="entry name" value="UBL_ZFAND1-like"/>
</dbReference>
<evidence type="ECO:0000313" key="3">
    <source>
        <dbReference type="EMBL" id="VEU23787.1"/>
    </source>
</evidence>
<feature type="compositionally biased region" description="Basic and acidic residues" evidence="1">
    <location>
        <begin position="25"/>
        <end position="55"/>
    </location>
</feature>
<name>A0A448YSB7_BRENA</name>
<proteinExistence type="predicted"/>
<feature type="compositionally biased region" description="Low complexity" evidence="1">
    <location>
        <begin position="83"/>
        <end position="108"/>
    </location>
</feature>
<keyword evidence="4" id="KW-1185">Reference proteome</keyword>
<feature type="domain" description="ZFAND1-like ubiquitin-like" evidence="2">
    <location>
        <begin position="160"/>
        <end position="241"/>
    </location>
</feature>
<dbReference type="Pfam" id="PF25327">
    <property type="entry name" value="UBL_ZFAND1"/>
    <property type="match status" value="1"/>
</dbReference>
<feature type="region of interest" description="Disordered" evidence="1">
    <location>
        <begin position="74"/>
        <end position="108"/>
    </location>
</feature>
<evidence type="ECO:0000259" key="2">
    <source>
        <dbReference type="Pfam" id="PF25327"/>
    </source>
</evidence>
<accession>A0A448YSB7</accession>
<dbReference type="EMBL" id="CAACVR010000056">
    <property type="protein sequence ID" value="VEU23787.1"/>
    <property type="molecule type" value="Genomic_DNA"/>
</dbReference>
<reference evidence="3 4" key="1">
    <citation type="submission" date="2018-12" db="EMBL/GenBank/DDBJ databases">
        <authorList>
            <person name="Tiukova I."/>
            <person name="Dainat J."/>
        </authorList>
    </citation>
    <scope>NUCLEOTIDE SEQUENCE [LARGE SCALE GENOMIC DNA]</scope>
</reference>
<gene>
    <name evidence="3" type="ORF">BRENAR_LOCUS4516</name>
</gene>
<evidence type="ECO:0000256" key="1">
    <source>
        <dbReference type="SAM" id="MobiDB-lite"/>
    </source>
</evidence>
<dbReference type="OrthoDB" id="431929at2759"/>
<sequence>MNKKKNAIPAVNTSHLPPASSLFPDLDKLRKEANEKAKNEHPIGHRLGGSKDHNDGSSPFLGAEVALSRLKKLLGGGNKKRSGSSSSKSSGPSNSSSNSFLKKFASSSRKQTPTSRIIEISKLKKAAKGDMNVPVTQRVFIWCVYVEERGGIVSEKTPLFVSKAWPVGRMLDSCTDLMKVKNVNNRVTDESQRLTVFRKRRPHEKGKDAAGITDEEFVYVPANGRVAREVNDGDLVYIVRGGLAAS</sequence>
<evidence type="ECO:0000313" key="4">
    <source>
        <dbReference type="Proteomes" id="UP000290900"/>
    </source>
</evidence>